<reference evidence="2 3" key="1">
    <citation type="submission" date="2021-01" db="EMBL/GenBank/DDBJ databases">
        <title>Genome public.</title>
        <authorList>
            <person name="Liu C."/>
            <person name="Sun Q."/>
        </authorList>
    </citation>
    <scope>NUCLEOTIDE SEQUENCE [LARGE SCALE GENOMIC DNA]</scope>
    <source>
        <strain evidence="2 3">JC656</strain>
    </source>
</reference>
<dbReference type="EMBL" id="JAERRC010000022">
    <property type="protein sequence ID" value="MBL0705717.1"/>
    <property type="molecule type" value="Genomic_DNA"/>
</dbReference>
<sequence length="96" mass="10019">MSAPQQAERPAVQSRPGFKRMIGGAVVMLLAPLFGFLGGTMAGYGAAVSGYQPMYLWLFGGMLVGCAGALVAMTGALAFFADLRARPEPPRAPRAE</sequence>
<gene>
    <name evidence="2" type="ORF">JJE72_09380</name>
</gene>
<feature type="transmembrane region" description="Helical" evidence="1">
    <location>
        <begin position="21"/>
        <end position="44"/>
    </location>
</feature>
<protein>
    <submittedName>
        <fullName evidence="2">Uncharacterized protein</fullName>
    </submittedName>
</protein>
<feature type="transmembrane region" description="Helical" evidence="1">
    <location>
        <begin position="56"/>
        <end position="81"/>
    </location>
</feature>
<dbReference type="RefSeq" id="WP_189694014.1">
    <property type="nucleotide sequence ID" value="NZ_BNCM01000007.1"/>
</dbReference>
<accession>A0ABS1K486</accession>
<evidence type="ECO:0000313" key="2">
    <source>
        <dbReference type="EMBL" id="MBL0705717.1"/>
    </source>
</evidence>
<evidence type="ECO:0000256" key="1">
    <source>
        <dbReference type="SAM" id="Phobius"/>
    </source>
</evidence>
<organism evidence="2 3">
    <name type="scientific">Sinomonas cellulolyticus</name>
    <dbReference type="NCBI Taxonomy" id="2801916"/>
    <lineage>
        <taxon>Bacteria</taxon>
        <taxon>Bacillati</taxon>
        <taxon>Actinomycetota</taxon>
        <taxon>Actinomycetes</taxon>
        <taxon>Micrococcales</taxon>
        <taxon>Micrococcaceae</taxon>
        <taxon>Sinomonas</taxon>
    </lineage>
</organism>
<keyword evidence="1" id="KW-1133">Transmembrane helix</keyword>
<comment type="caution">
    <text evidence="2">The sequence shown here is derived from an EMBL/GenBank/DDBJ whole genome shotgun (WGS) entry which is preliminary data.</text>
</comment>
<evidence type="ECO:0000313" key="3">
    <source>
        <dbReference type="Proteomes" id="UP000639051"/>
    </source>
</evidence>
<keyword evidence="1" id="KW-0812">Transmembrane</keyword>
<name>A0ABS1K486_9MICC</name>
<keyword evidence="1" id="KW-0472">Membrane</keyword>
<proteinExistence type="predicted"/>
<dbReference type="Proteomes" id="UP000639051">
    <property type="component" value="Unassembled WGS sequence"/>
</dbReference>
<keyword evidence="3" id="KW-1185">Reference proteome</keyword>